<dbReference type="Proteomes" id="UP001219525">
    <property type="component" value="Unassembled WGS sequence"/>
</dbReference>
<gene>
    <name evidence="1" type="ORF">GGX14DRAFT_309536</name>
</gene>
<reference evidence="1" key="1">
    <citation type="submission" date="2023-03" db="EMBL/GenBank/DDBJ databases">
        <title>Massive genome expansion in bonnet fungi (Mycena s.s.) driven by repeated elements and novel gene families across ecological guilds.</title>
        <authorList>
            <consortium name="Lawrence Berkeley National Laboratory"/>
            <person name="Harder C.B."/>
            <person name="Miyauchi S."/>
            <person name="Viragh M."/>
            <person name="Kuo A."/>
            <person name="Thoen E."/>
            <person name="Andreopoulos B."/>
            <person name="Lu D."/>
            <person name="Skrede I."/>
            <person name="Drula E."/>
            <person name="Henrissat B."/>
            <person name="Morin E."/>
            <person name="Kohler A."/>
            <person name="Barry K."/>
            <person name="LaButti K."/>
            <person name="Morin E."/>
            <person name="Salamov A."/>
            <person name="Lipzen A."/>
            <person name="Mereny Z."/>
            <person name="Hegedus B."/>
            <person name="Baldrian P."/>
            <person name="Stursova M."/>
            <person name="Weitz H."/>
            <person name="Taylor A."/>
            <person name="Grigoriev I.V."/>
            <person name="Nagy L.G."/>
            <person name="Martin F."/>
            <person name="Kauserud H."/>
        </authorList>
    </citation>
    <scope>NUCLEOTIDE SEQUENCE</scope>
    <source>
        <strain evidence="1">9144</strain>
    </source>
</reference>
<sequence length="55" mass="6224">INAARYLVWASLARDYLAVMSSSSSGITISKRRNRLKADIVEALQVLKCMIRRDL</sequence>
<feature type="non-terminal residue" evidence="1">
    <location>
        <position position="1"/>
    </location>
</feature>
<name>A0AAD6V8A7_9AGAR</name>
<dbReference type="AlphaFoldDB" id="A0AAD6V8A7"/>
<evidence type="ECO:0000313" key="2">
    <source>
        <dbReference type="Proteomes" id="UP001219525"/>
    </source>
</evidence>
<protein>
    <submittedName>
        <fullName evidence="1">Uncharacterized protein</fullName>
    </submittedName>
</protein>
<organism evidence="1 2">
    <name type="scientific">Mycena pura</name>
    <dbReference type="NCBI Taxonomy" id="153505"/>
    <lineage>
        <taxon>Eukaryota</taxon>
        <taxon>Fungi</taxon>
        <taxon>Dikarya</taxon>
        <taxon>Basidiomycota</taxon>
        <taxon>Agaricomycotina</taxon>
        <taxon>Agaricomycetes</taxon>
        <taxon>Agaricomycetidae</taxon>
        <taxon>Agaricales</taxon>
        <taxon>Marasmiineae</taxon>
        <taxon>Mycenaceae</taxon>
        <taxon>Mycena</taxon>
    </lineage>
</organism>
<comment type="caution">
    <text evidence="1">The sequence shown here is derived from an EMBL/GenBank/DDBJ whole genome shotgun (WGS) entry which is preliminary data.</text>
</comment>
<feature type="non-terminal residue" evidence="1">
    <location>
        <position position="55"/>
    </location>
</feature>
<dbReference type="EMBL" id="JARJCW010000054">
    <property type="protein sequence ID" value="KAJ7202555.1"/>
    <property type="molecule type" value="Genomic_DNA"/>
</dbReference>
<dbReference type="InterPro" id="IPR012337">
    <property type="entry name" value="RNaseH-like_sf"/>
</dbReference>
<keyword evidence="2" id="KW-1185">Reference proteome</keyword>
<evidence type="ECO:0000313" key="1">
    <source>
        <dbReference type="EMBL" id="KAJ7202555.1"/>
    </source>
</evidence>
<accession>A0AAD6V8A7</accession>
<dbReference type="SUPFAM" id="SSF53098">
    <property type="entry name" value="Ribonuclease H-like"/>
    <property type="match status" value="1"/>
</dbReference>
<proteinExistence type="predicted"/>